<organism evidence="1 2">
    <name type="scientific">Solanum commersonii</name>
    <name type="common">Commerson's wild potato</name>
    <name type="synonym">Commerson's nightshade</name>
    <dbReference type="NCBI Taxonomy" id="4109"/>
    <lineage>
        <taxon>Eukaryota</taxon>
        <taxon>Viridiplantae</taxon>
        <taxon>Streptophyta</taxon>
        <taxon>Embryophyta</taxon>
        <taxon>Tracheophyta</taxon>
        <taxon>Spermatophyta</taxon>
        <taxon>Magnoliopsida</taxon>
        <taxon>eudicotyledons</taxon>
        <taxon>Gunneridae</taxon>
        <taxon>Pentapetalae</taxon>
        <taxon>asterids</taxon>
        <taxon>lamiids</taxon>
        <taxon>Solanales</taxon>
        <taxon>Solanaceae</taxon>
        <taxon>Solanoideae</taxon>
        <taxon>Solaneae</taxon>
        <taxon>Solanum</taxon>
    </lineage>
</organism>
<gene>
    <name evidence="1" type="ORF">H5410_030734</name>
</gene>
<evidence type="ECO:0000313" key="2">
    <source>
        <dbReference type="Proteomes" id="UP000824120"/>
    </source>
</evidence>
<dbReference type="EMBL" id="JACXVP010000006">
    <property type="protein sequence ID" value="KAG5599364.1"/>
    <property type="molecule type" value="Genomic_DNA"/>
</dbReference>
<protein>
    <submittedName>
        <fullName evidence="1">Uncharacterized protein</fullName>
    </submittedName>
</protein>
<evidence type="ECO:0000313" key="1">
    <source>
        <dbReference type="EMBL" id="KAG5599364.1"/>
    </source>
</evidence>
<dbReference type="Proteomes" id="UP000824120">
    <property type="component" value="Chromosome 6"/>
</dbReference>
<reference evidence="1 2" key="1">
    <citation type="submission" date="2020-09" db="EMBL/GenBank/DDBJ databases">
        <title>De no assembly of potato wild relative species, Solanum commersonii.</title>
        <authorList>
            <person name="Cho K."/>
        </authorList>
    </citation>
    <scope>NUCLEOTIDE SEQUENCE [LARGE SCALE GENOMIC DNA]</scope>
    <source>
        <strain evidence="1">LZ3.2</strain>
        <tissue evidence="1">Leaf</tissue>
    </source>
</reference>
<keyword evidence="2" id="KW-1185">Reference proteome</keyword>
<sequence length="127" mass="14323">MRIKGDYNTFGESPSIFGALRLLTKSYRIKHQLRRQISGGVGTLGEPSSPWLFLTHFLEFNPLIPENKIKACTHGIKTRPALPITLEILRLPPHLSNFGHMTMLAYKIGVTHSFIKKFSSFSAHVGY</sequence>
<proteinExistence type="predicted"/>
<comment type="caution">
    <text evidence="1">The sequence shown here is derived from an EMBL/GenBank/DDBJ whole genome shotgun (WGS) entry which is preliminary data.</text>
</comment>
<name>A0A9J5YJK7_SOLCO</name>
<accession>A0A9J5YJK7</accession>
<dbReference type="AlphaFoldDB" id="A0A9J5YJK7"/>